<dbReference type="KEGG" id="bpro:PMF13cell1_00734"/>
<sequence length="63" mass="7768">MYQIRNPELDTWSYVNLRDIEAKIDQGYEIYREDGTLWKKPYEKLTEEEKESLNVEIEKTRIR</sequence>
<name>A0A4P6LVM3_9FIRM</name>
<evidence type="ECO:0000313" key="1">
    <source>
        <dbReference type="EMBL" id="QBE95220.1"/>
    </source>
</evidence>
<dbReference type="RefSeq" id="WP_130179834.1">
    <property type="nucleotide sequence ID" value="NZ_CP035945.1"/>
</dbReference>
<dbReference type="EMBL" id="CP035945">
    <property type="protein sequence ID" value="QBE95220.1"/>
    <property type="molecule type" value="Genomic_DNA"/>
</dbReference>
<proteinExistence type="predicted"/>
<reference evidence="1 2" key="1">
    <citation type="submission" date="2019-01" db="EMBL/GenBank/DDBJ databases">
        <title>PMF-metabolizing Aryl O-demethylase.</title>
        <authorList>
            <person name="Kim M."/>
        </authorList>
    </citation>
    <scope>NUCLEOTIDE SEQUENCE [LARGE SCALE GENOMIC DNA]</scope>
    <source>
        <strain evidence="1 2">PMF1</strain>
    </source>
</reference>
<protein>
    <submittedName>
        <fullName evidence="1">Uncharacterized protein</fullName>
    </submittedName>
</protein>
<accession>A0A4P6LVM3</accession>
<dbReference type="AlphaFoldDB" id="A0A4P6LVM3"/>
<organism evidence="1 2">
    <name type="scientific">Blautia producta</name>
    <dbReference type="NCBI Taxonomy" id="33035"/>
    <lineage>
        <taxon>Bacteria</taxon>
        <taxon>Bacillati</taxon>
        <taxon>Bacillota</taxon>
        <taxon>Clostridia</taxon>
        <taxon>Lachnospirales</taxon>
        <taxon>Lachnospiraceae</taxon>
        <taxon>Blautia</taxon>
    </lineage>
</organism>
<dbReference type="Proteomes" id="UP000289794">
    <property type="component" value="Chromosome"/>
</dbReference>
<gene>
    <name evidence="1" type="ORF">PMF13cell1_00734</name>
</gene>
<evidence type="ECO:0000313" key="2">
    <source>
        <dbReference type="Proteomes" id="UP000289794"/>
    </source>
</evidence>